<gene>
    <name evidence="5" type="ORF">CSQ87_00795</name>
</gene>
<evidence type="ECO:0000256" key="1">
    <source>
        <dbReference type="ARBA" id="ARBA00008834"/>
    </source>
</evidence>
<sequence>MKESSMIIDPRQYGAVVDGVTNDAEAIQKAIDACSANGGGTVHLTGGTFLAGTLVMKSNVVLDVDVSAKLLASPNIGDYSADVHHNRYRNEHDIDRCFIYAEDAHDFALTGRGVIAGNAEAFPNEGSIYRPMMIRMLRCSNVHLENLRLYDAAAWTTAFLDSEYIWVRGVDIRNDKRYNGDGLDFDGCAHVFVSDCYVRGTDDNLCLQASSRDYPVHDVHVTNCEFSGVCAGVRIGLKSIGDIFNVTIANCTFDRVWREGIKIESTEGGAISEIAVSNIVMRNVTRPLFVILNNRFEPDDLGSSIELDHMPAIGRLGNIDIAHLTAVDDEEMTKTHWRFTDDVMGEPKFAGIRFDAADGHPIDGVTLSDIRYTFVGGVKASDIPPAAEYPKVLDRLVDPDGRSSENYWPDWSRAAFMDLRNVHDLRLDGIRLRTLHDDERPAVLTDGCEGLIARDIRVNGEDWDVGRR</sequence>
<dbReference type="InterPro" id="IPR000743">
    <property type="entry name" value="Glyco_hydro_28"/>
</dbReference>
<comment type="similarity">
    <text evidence="1 4">Belongs to the glycosyl hydrolase 28 family.</text>
</comment>
<organism evidence="5 6">
    <name type="scientific">Bifidobacterium simiarum</name>
    <dbReference type="NCBI Taxonomy" id="2045441"/>
    <lineage>
        <taxon>Bacteria</taxon>
        <taxon>Bacillati</taxon>
        <taxon>Actinomycetota</taxon>
        <taxon>Actinomycetes</taxon>
        <taxon>Bifidobacteriales</taxon>
        <taxon>Bifidobacteriaceae</taxon>
        <taxon>Bifidobacterium</taxon>
    </lineage>
</organism>
<dbReference type="Gene3D" id="2.160.20.10">
    <property type="entry name" value="Single-stranded right-handed beta-helix, Pectin lyase-like"/>
    <property type="match status" value="1"/>
</dbReference>
<dbReference type="PANTHER" id="PTHR31339:SF9">
    <property type="entry name" value="PLASMIN AND FIBRONECTIN-BINDING PROTEIN A"/>
    <property type="match status" value="1"/>
</dbReference>
<dbReference type="InterPro" id="IPR051801">
    <property type="entry name" value="GH28_Enzymes"/>
</dbReference>
<dbReference type="SUPFAM" id="SSF51126">
    <property type="entry name" value="Pectin lyase-like"/>
    <property type="match status" value="1"/>
</dbReference>
<proteinExistence type="inferred from homology"/>
<dbReference type="OrthoDB" id="3196343at2"/>
<dbReference type="PANTHER" id="PTHR31339">
    <property type="entry name" value="PECTIN LYASE-RELATED"/>
    <property type="match status" value="1"/>
</dbReference>
<dbReference type="GO" id="GO:0005975">
    <property type="term" value="P:carbohydrate metabolic process"/>
    <property type="evidence" value="ECO:0007669"/>
    <property type="project" value="InterPro"/>
</dbReference>
<keyword evidence="2 4" id="KW-0378">Hydrolase</keyword>
<keyword evidence="3 4" id="KW-0326">Glycosidase</keyword>
<dbReference type="GO" id="GO:0004650">
    <property type="term" value="F:polygalacturonase activity"/>
    <property type="evidence" value="ECO:0007669"/>
    <property type="project" value="InterPro"/>
</dbReference>
<dbReference type="Pfam" id="PF00295">
    <property type="entry name" value="Glyco_hydro_28"/>
    <property type="match status" value="1"/>
</dbReference>
<reference evidence="5 6" key="1">
    <citation type="submission" date="2017-10" db="EMBL/GenBank/DDBJ databases">
        <title>Draft genome sequences of strains TRE 1, TRE 9, TRE H and TRI 7, isolated from tamarins, belonging to four potential novel Bifidobacterium species.</title>
        <authorList>
            <person name="Mattarelli P."/>
            <person name="Modesto M."/>
            <person name="Puglisi E."/>
            <person name="Morelli L."/>
            <person name="Spezio C."/>
            <person name="Bonetti A."/>
            <person name="Sandri C."/>
        </authorList>
    </citation>
    <scope>NUCLEOTIDE SEQUENCE [LARGE SCALE GENOMIC DNA]</scope>
    <source>
        <strain evidence="6">TRI7</strain>
    </source>
</reference>
<dbReference type="AlphaFoldDB" id="A0A2M9HHN4"/>
<dbReference type="Proteomes" id="UP000231451">
    <property type="component" value="Unassembled WGS sequence"/>
</dbReference>
<accession>A0A2M9HHN4</accession>
<evidence type="ECO:0000256" key="2">
    <source>
        <dbReference type="ARBA" id="ARBA00022801"/>
    </source>
</evidence>
<dbReference type="SMART" id="SM00710">
    <property type="entry name" value="PbH1"/>
    <property type="match status" value="4"/>
</dbReference>
<evidence type="ECO:0000313" key="6">
    <source>
        <dbReference type="Proteomes" id="UP000231451"/>
    </source>
</evidence>
<dbReference type="EMBL" id="PEBK01000001">
    <property type="protein sequence ID" value="PJM76338.1"/>
    <property type="molecule type" value="Genomic_DNA"/>
</dbReference>
<evidence type="ECO:0000256" key="3">
    <source>
        <dbReference type="ARBA" id="ARBA00023295"/>
    </source>
</evidence>
<dbReference type="InterPro" id="IPR012334">
    <property type="entry name" value="Pectin_lyas_fold"/>
</dbReference>
<comment type="caution">
    <text evidence="5">The sequence shown here is derived from an EMBL/GenBank/DDBJ whole genome shotgun (WGS) entry which is preliminary data.</text>
</comment>
<dbReference type="InterPro" id="IPR006626">
    <property type="entry name" value="PbH1"/>
</dbReference>
<dbReference type="InterPro" id="IPR011050">
    <property type="entry name" value="Pectin_lyase_fold/virulence"/>
</dbReference>
<name>A0A2M9HHN4_9BIFI</name>
<protein>
    <submittedName>
        <fullName evidence="5">Polygalacturonase</fullName>
    </submittedName>
</protein>
<evidence type="ECO:0000256" key="4">
    <source>
        <dbReference type="RuleBase" id="RU361169"/>
    </source>
</evidence>
<evidence type="ECO:0000313" key="5">
    <source>
        <dbReference type="EMBL" id="PJM76338.1"/>
    </source>
</evidence>
<keyword evidence="6" id="KW-1185">Reference proteome</keyword>